<feature type="compositionally biased region" description="Low complexity" evidence="1">
    <location>
        <begin position="503"/>
        <end position="513"/>
    </location>
</feature>
<feature type="region of interest" description="Disordered" evidence="1">
    <location>
        <begin position="501"/>
        <end position="567"/>
    </location>
</feature>
<evidence type="ECO:0000313" key="3">
    <source>
        <dbReference type="EMBL" id="KAF7627198.1"/>
    </source>
</evidence>
<accession>A0A8S9ZBW0</accession>
<dbReference type="EMBL" id="JABEBT010000162">
    <property type="protein sequence ID" value="KAF7627198.1"/>
    <property type="molecule type" value="Genomic_DNA"/>
</dbReference>
<feature type="region of interest" description="Disordered" evidence="1">
    <location>
        <begin position="329"/>
        <end position="424"/>
    </location>
</feature>
<keyword evidence="2" id="KW-0812">Transmembrane</keyword>
<protein>
    <submittedName>
        <fullName evidence="3">Uncharacterized protein</fullName>
    </submittedName>
</protein>
<reference evidence="3" key="1">
    <citation type="journal article" date="2020" name="Ecol. Evol.">
        <title>Genome structure and content of the rice root-knot nematode (Meloidogyne graminicola).</title>
        <authorList>
            <person name="Phan N.T."/>
            <person name="Danchin E.G.J."/>
            <person name="Klopp C."/>
            <person name="Perfus-Barbeoch L."/>
            <person name="Kozlowski D.K."/>
            <person name="Koutsovoulos G.D."/>
            <person name="Lopez-Roques C."/>
            <person name="Bouchez O."/>
            <person name="Zahm M."/>
            <person name="Besnard G."/>
            <person name="Bellafiore S."/>
        </authorList>
    </citation>
    <scope>NUCLEOTIDE SEQUENCE</scope>
    <source>
        <strain evidence="3">VN-18</strain>
    </source>
</reference>
<keyword evidence="4" id="KW-1185">Reference proteome</keyword>
<name>A0A8S9ZBW0_9BILA</name>
<dbReference type="AlphaFoldDB" id="A0A8S9ZBW0"/>
<organism evidence="3 4">
    <name type="scientific">Meloidogyne graminicola</name>
    <dbReference type="NCBI Taxonomy" id="189291"/>
    <lineage>
        <taxon>Eukaryota</taxon>
        <taxon>Metazoa</taxon>
        <taxon>Ecdysozoa</taxon>
        <taxon>Nematoda</taxon>
        <taxon>Chromadorea</taxon>
        <taxon>Rhabditida</taxon>
        <taxon>Tylenchina</taxon>
        <taxon>Tylenchomorpha</taxon>
        <taxon>Tylenchoidea</taxon>
        <taxon>Meloidogynidae</taxon>
        <taxon>Meloidogyninae</taxon>
        <taxon>Meloidogyne</taxon>
    </lineage>
</organism>
<feature type="compositionally biased region" description="Polar residues" evidence="1">
    <location>
        <begin position="526"/>
        <end position="536"/>
    </location>
</feature>
<keyword evidence="2" id="KW-0472">Membrane</keyword>
<dbReference type="Proteomes" id="UP000605970">
    <property type="component" value="Unassembled WGS sequence"/>
</dbReference>
<feature type="transmembrane region" description="Helical" evidence="2">
    <location>
        <begin position="53"/>
        <end position="71"/>
    </location>
</feature>
<keyword evidence="2" id="KW-1133">Transmembrane helix</keyword>
<evidence type="ECO:0000313" key="4">
    <source>
        <dbReference type="Proteomes" id="UP000605970"/>
    </source>
</evidence>
<feature type="compositionally biased region" description="Polar residues" evidence="1">
    <location>
        <begin position="332"/>
        <end position="342"/>
    </location>
</feature>
<proteinExistence type="predicted"/>
<evidence type="ECO:0000256" key="2">
    <source>
        <dbReference type="SAM" id="Phobius"/>
    </source>
</evidence>
<comment type="caution">
    <text evidence="3">The sequence shown here is derived from an EMBL/GenBank/DDBJ whole genome shotgun (WGS) entry which is preliminary data.</text>
</comment>
<feature type="compositionally biased region" description="Basic and acidic residues" evidence="1">
    <location>
        <begin position="384"/>
        <end position="399"/>
    </location>
</feature>
<sequence>MAITANIKNYNNNKKIKQQQQKEQQQKLTKNIKIISNKNKINTQFDFSLKLKFLIFFIILFSISILDAFPAKRKGEGGKKFEKNKKEDLICNLGDEHECICNRSMGNLDNSNIPNCNEFIEGNSLDVIKIILRDFNITALLYTNETYEQYLRRRISQILSRYCETMPEECPGTLAEMRSQRLRKEMNSKELDNLNDQTQNLIIDDGGPSITREHVVILRVIYLPGKFRIQLSFVVLKMANTLGGINSALTLSPKIIKYILSAQIAPLSRVLGGVKLEQIGIEKLKKNQQPVDNLKLILIIVFIAILMTICCTIAIAKVIYDISKSKCHQKTCKSNGTTTPSTENRKKKSNSSRNYGTCTDRLFASTSSNNREDDGQLTSGQRSIETKSLRSSSRRESNSFKRLWRKRGSSSGDKIKKISKSSQENNKIIKEENKIINSSEIENEVISSSSRSIAYQNSFMCDHSQLPREDSQFNDEEYNNNNNDISCYGDFEIVDMSKRKRQSSLLSNTTTTNKQRNEQKRHSLLLSPNNIRSPISSDDDQQRINFKISPKTKTPTTTPTRKTSNKRFSFSENIGTINRTIPSVVLDEGTTIESKHTTKDIFIVNK</sequence>
<dbReference type="OrthoDB" id="5831564at2759"/>
<feature type="compositionally biased region" description="Low complexity" evidence="1">
    <location>
        <begin position="551"/>
        <end position="562"/>
    </location>
</feature>
<evidence type="ECO:0000256" key="1">
    <source>
        <dbReference type="SAM" id="MobiDB-lite"/>
    </source>
</evidence>
<gene>
    <name evidence="3" type="ORF">Mgra_00009512</name>
</gene>
<feature type="transmembrane region" description="Helical" evidence="2">
    <location>
        <begin position="296"/>
        <end position="320"/>
    </location>
</feature>